<sequence>MNIGIIGAGGMGISLASKCVTLGHTVSIANSRGPASLSQLANNIGAVAVAVDDVLKNKHVIIVSIPVKNVPDLPAALFKQLPTDVVVIDTGNYYPTLRDGTIATLDQHGIDSMWVQEQLGVPVVKVFNAILATSIQDLGKPKGNSDRIAIPISGNDPKAKQIACELVDQLGFDPFDIGALSQSWKQQPGSPLYCRDITLVETKKRANALGTDWTIMRDVILTKRKSDEALMKADYPTYLKGLRN</sequence>
<evidence type="ECO:0000313" key="3">
    <source>
        <dbReference type="EMBL" id="MBL0745541.1"/>
    </source>
</evidence>
<dbReference type="Gene3D" id="3.40.50.720">
    <property type="entry name" value="NAD(P)-binding Rossmann-like Domain"/>
    <property type="match status" value="1"/>
</dbReference>
<feature type="domain" description="Pyrroline-5-carboxylate reductase catalytic N-terminal" evidence="2">
    <location>
        <begin position="3"/>
        <end position="93"/>
    </location>
</feature>
<dbReference type="SUPFAM" id="SSF51735">
    <property type="entry name" value="NAD(P)-binding Rossmann-fold domains"/>
    <property type="match status" value="1"/>
</dbReference>
<dbReference type="PANTHER" id="PTHR14239">
    <property type="entry name" value="DUDULIN-RELATED"/>
    <property type="match status" value="1"/>
</dbReference>
<protein>
    <submittedName>
        <fullName evidence="3">NAD(P)-binding domain-containing protein</fullName>
    </submittedName>
</protein>
<dbReference type="EMBL" id="JAERRB010000017">
    <property type="protein sequence ID" value="MBL0745541.1"/>
    <property type="molecule type" value="Genomic_DNA"/>
</dbReference>
<dbReference type="Proteomes" id="UP000613030">
    <property type="component" value="Unassembled WGS sequence"/>
</dbReference>
<evidence type="ECO:0000313" key="4">
    <source>
        <dbReference type="Proteomes" id="UP000613030"/>
    </source>
</evidence>
<keyword evidence="4" id="KW-1185">Reference proteome</keyword>
<keyword evidence="1" id="KW-0560">Oxidoreductase</keyword>
<gene>
    <name evidence="3" type="ORF">JI741_30190</name>
</gene>
<dbReference type="Pfam" id="PF03807">
    <property type="entry name" value="F420_oxidored"/>
    <property type="match status" value="1"/>
</dbReference>
<evidence type="ECO:0000259" key="2">
    <source>
        <dbReference type="Pfam" id="PF03807"/>
    </source>
</evidence>
<name>A0ABS1L1H8_9BACT</name>
<accession>A0ABS1L1H8</accession>
<dbReference type="InterPro" id="IPR051267">
    <property type="entry name" value="STEAP_metalloreductase"/>
</dbReference>
<reference evidence="3 4" key="1">
    <citation type="submission" date="2021-01" db="EMBL/GenBank/DDBJ databases">
        <title>Chryseolinea sp. Jin1 Genome sequencing and assembly.</title>
        <authorList>
            <person name="Kim I."/>
        </authorList>
    </citation>
    <scope>NUCLEOTIDE SEQUENCE [LARGE SCALE GENOMIC DNA]</scope>
    <source>
        <strain evidence="3 4">Jin1</strain>
    </source>
</reference>
<dbReference type="RefSeq" id="WP_202016029.1">
    <property type="nucleotide sequence ID" value="NZ_JAERRB010000017.1"/>
</dbReference>
<proteinExistence type="predicted"/>
<evidence type="ECO:0000256" key="1">
    <source>
        <dbReference type="ARBA" id="ARBA00023002"/>
    </source>
</evidence>
<dbReference type="InterPro" id="IPR036291">
    <property type="entry name" value="NAD(P)-bd_dom_sf"/>
</dbReference>
<comment type="caution">
    <text evidence="3">The sequence shown here is derived from an EMBL/GenBank/DDBJ whole genome shotgun (WGS) entry which is preliminary data.</text>
</comment>
<organism evidence="3 4">
    <name type="scientific">Chryseolinea lacunae</name>
    <dbReference type="NCBI Taxonomy" id="2801331"/>
    <lineage>
        <taxon>Bacteria</taxon>
        <taxon>Pseudomonadati</taxon>
        <taxon>Bacteroidota</taxon>
        <taxon>Cytophagia</taxon>
        <taxon>Cytophagales</taxon>
        <taxon>Fulvivirgaceae</taxon>
        <taxon>Chryseolinea</taxon>
    </lineage>
</organism>
<dbReference type="InterPro" id="IPR028939">
    <property type="entry name" value="P5C_Rdtase_cat_N"/>
</dbReference>